<dbReference type="Gene3D" id="3.30.479.10">
    <property type="entry name" value="6-pyruvoyl tetrahydropterin synthase/QueD"/>
    <property type="match status" value="2"/>
</dbReference>
<accession>A0A1G9E029</accession>
<dbReference type="STRING" id="658219.SAMN05216212_2963"/>
<evidence type="ECO:0000256" key="7">
    <source>
        <dbReference type="ARBA" id="ARBA00022833"/>
    </source>
</evidence>
<reference evidence="12" key="1">
    <citation type="submission" date="2016-10" db="EMBL/GenBank/DDBJ databases">
        <authorList>
            <person name="Varghese N."/>
            <person name="Submissions S."/>
        </authorList>
    </citation>
    <scope>NUCLEOTIDE SEQUENCE [LARGE SCALE GENOMIC DNA]</scope>
    <source>
        <strain evidence="12">CGMCC 1.10658</strain>
    </source>
</reference>
<evidence type="ECO:0000256" key="6">
    <source>
        <dbReference type="ARBA" id="ARBA00022723"/>
    </source>
</evidence>
<organism evidence="11 12">
    <name type="scientific">Microbulbifer yueqingensis</name>
    <dbReference type="NCBI Taxonomy" id="658219"/>
    <lineage>
        <taxon>Bacteria</taxon>
        <taxon>Pseudomonadati</taxon>
        <taxon>Pseudomonadota</taxon>
        <taxon>Gammaproteobacteria</taxon>
        <taxon>Cellvibrionales</taxon>
        <taxon>Microbulbiferaceae</taxon>
        <taxon>Microbulbifer</taxon>
    </lineage>
</organism>
<dbReference type="InterPro" id="IPR038418">
    <property type="entry name" value="6-PTP_synth/QueD_sf"/>
</dbReference>
<dbReference type="AlphaFoldDB" id="A0A1G9E029"/>
<evidence type="ECO:0000313" key="12">
    <source>
        <dbReference type="Proteomes" id="UP000199305"/>
    </source>
</evidence>
<keyword evidence="7" id="KW-0862">Zinc</keyword>
<evidence type="ECO:0000256" key="1">
    <source>
        <dbReference type="ARBA" id="ARBA00001947"/>
    </source>
</evidence>
<evidence type="ECO:0000256" key="3">
    <source>
        <dbReference type="ARBA" id="ARBA00008900"/>
    </source>
</evidence>
<dbReference type="EC" id="4.1.2.50" evidence="4"/>
<comment type="catalytic activity">
    <reaction evidence="10">
        <text>7,8-dihydroneopterin 3'-triphosphate + H2O = 6-carboxy-5,6,7,8-tetrahydropterin + triphosphate + acetaldehyde + 2 H(+)</text>
        <dbReference type="Rhea" id="RHEA:27966"/>
        <dbReference type="ChEBI" id="CHEBI:15343"/>
        <dbReference type="ChEBI" id="CHEBI:15377"/>
        <dbReference type="ChEBI" id="CHEBI:15378"/>
        <dbReference type="ChEBI" id="CHEBI:18036"/>
        <dbReference type="ChEBI" id="CHEBI:58462"/>
        <dbReference type="ChEBI" id="CHEBI:61032"/>
        <dbReference type="EC" id="4.1.2.50"/>
    </reaction>
</comment>
<name>A0A1G9E029_9GAMM</name>
<keyword evidence="12" id="KW-1185">Reference proteome</keyword>
<dbReference type="GO" id="GO:0046872">
    <property type="term" value="F:metal ion binding"/>
    <property type="evidence" value="ECO:0007669"/>
    <property type="project" value="UniProtKB-KW"/>
</dbReference>
<keyword evidence="8" id="KW-0456">Lyase</keyword>
<evidence type="ECO:0000256" key="8">
    <source>
        <dbReference type="ARBA" id="ARBA00023239"/>
    </source>
</evidence>
<protein>
    <recommendedName>
        <fullName evidence="5">6-carboxy-5,6,7,8-tetrahydropterin synthase</fullName>
        <ecNumber evidence="4">4.1.2.50</ecNumber>
    </recommendedName>
    <alternativeName>
        <fullName evidence="9">Queuosine biosynthesis protein QueD</fullName>
    </alternativeName>
</protein>
<dbReference type="InterPro" id="IPR007115">
    <property type="entry name" value="6-PTP_synth/QueD"/>
</dbReference>
<dbReference type="GO" id="GO:0070497">
    <property type="term" value="F:6-carboxytetrahydropterin synthase activity"/>
    <property type="evidence" value="ECO:0007669"/>
    <property type="project" value="UniProtKB-EC"/>
</dbReference>
<keyword evidence="6" id="KW-0479">Metal-binding</keyword>
<dbReference type="RefSeq" id="WP_091516063.1">
    <property type="nucleotide sequence ID" value="NZ_FNFH01000007.1"/>
</dbReference>
<dbReference type="Proteomes" id="UP000199305">
    <property type="component" value="Unassembled WGS sequence"/>
</dbReference>
<proteinExistence type="inferred from homology"/>
<sequence>MHLFVDNLINIDFSFLDHRRGLVGETWLANAALDGALDEQGMVCDFGVVKKTLRHWLDEELDHRLLVPRHSPHLELKEENGSVSLKWHLADGGRISVSGPRQAFALVDTETIEMESVAAWSVAQLASAFPTRVEKLQLSFSCEEITDAFYHYSHGLKKHDGNCQRIAHGHRSRIQVSINGERSALWEERWAERWRDIYLGTREDLQSGGDEAQLRFAYQARQGEFGLEIPATRCELLDCDTTVEQLATHIATTIATEEPGHEVQVRAFEGLGKGAVASARR</sequence>
<dbReference type="SUPFAM" id="SSF55620">
    <property type="entry name" value="Tetrahydrobiopterin biosynthesis enzymes-like"/>
    <property type="match status" value="2"/>
</dbReference>
<evidence type="ECO:0000256" key="10">
    <source>
        <dbReference type="ARBA" id="ARBA00048807"/>
    </source>
</evidence>
<evidence type="ECO:0000256" key="4">
    <source>
        <dbReference type="ARBA" id="ARBA00012982"/>
    </source>
</evidence>
<evidence type="ECO:0000256" key="9">
    <source>
        <dbReference type="ARBA" id="ARBA00031449"/>
    </source>
</evidence>
<comment type="cofactor">
    <cofactor evidence="1">
        <name>Zn(2+)</name>
        <dbReference type="ChEBI" id="CHEBI:29105"/>
    </cofactor>
</comment>
<dbReference type="PANTHER" id="PTHR12589">
    <property type="entry name" value="PYRUVOYL TETRAHYDROBIOPTERIN SYNTHASE"/>
    <property type="match status" value="1"/>
</dbReference>
<gene>
    <name evidence="11" type="ORF">SAMN05216212_2963</name>
</gene>
<dbReference type="OrthoDB" id="5820615at2"/>
<dbReference type="UniPathway" id="UPA00391"/>
<dbReference type="PANTHER" id="PTHR12589:SF7">
    <property type="entry name" value="6-PYRUVOYL TETRAHYDROBIOPTERIN SYNTHASE"/>
    <property type="match status" value="1"/>
</dbReference>
<evidence type="ECO:0000256" key="2">
    <source>
        <dbReference type="ARBA" id="ARBA00005061"/>
    </source>
</evidence>
<evidence type="ECO:0000313" key="11">
    <source>
        <dbReference type="EMBL" id="SDK69456.1"/>
    </source>
</evidence>
<comment type="pathway">
    <text evidence="2">Purine metabolism; 7-cyano-7-deazaguanine biosynthesis.</text>
</comment>
<dbReference type="EMBL" id="FNFH01000007">
    <property type="protein sequence ID" value="SDK69456.1"/>
    <property type="molecule type" value="Genomic_DNA"/>
</dbReference>
<dbReference type="Pfam" id="PF01242">
    <property type="entry name" value="PTPS"/>
    <property type="match status" value="2"/>
</dbReference>
<comment type="similarity">
    <text evidence="3">Belongs to the PTPS family. QueD subfamily.</text>
</comment>
<evidence type="ECO:0000256" key="5">
    <source>
        <dbReference type="ARBA" id="ARBA00018141"/>
    </source>
</evidence>